<evidence type="ECO:0000256" key="3">
    <source>
        <dbReference type="ARBA" id="ARBA00023098"/>
    </source>
</evidence>
<keyword evidence="3 4" id="KW-0443">Lipid metabolism</keyword>
<evidence type="ECO:0000259" key="6">
    <source>
        <dbReference type="PROSITE" id="PS51635"/>
    </source>
</evidence>
<feature type="active site" description="Proton acceptor" evidence="4">
    <location>
        <position position="187"/>
    </location>
</feature>
<dbReference type="InterPro" id="IPR033562">
    <property type="entry name" value="PLPL"/>
</dbReference>
<evidence type="ECO:0000256" key="2">
    <source>
        <dbReference type="ARBA" id="ARBA00022801"/>
    </source>
</evidence>
<dbReference type="SUPFAM" id="SSF52151">
    <property type="entry name" value="FabD/lysophospholipase-like"/>
    <property type="match status" value="1"/>
</dbReference>
<keyword evidence="5" id="KW-0472">Membrane</keyword>
<dbReference type="STRING" id="7994.ENSAMXP00000035425"/>
<reference evidence="8" key="1">
    <citation type="submission" date="2013-03" db="EMBL/GenBank/DDBJ databases">
        <authorList>
            <person name="Jeffery W."/>
            <person name="Warren W."/>
            <person name="Wilson R.K."/>
        </authorList>
    </citation>
    <scope>NUCLEOTIDE SEQUENCE</scope>
    <source>
        <strain evidence="8">female</strain>
    </source>
</reference>
<feature type="short sequence motif" description="GXSXG" evidence="4">
    <location>
        <begin position="66"/>
        <end position="70"/>
    </location>
</feature>
<reference evidence="7" key="3">
    <citation type="submission" date="2025-08" db="UniProtKB">
        <authorList>
            <consortium name="Ensembl"/>
        </authorList>
    </citation>
    <scope>IDENTIFICATION</scope>
</reference>
<reference evidence="7" key="4">
    <citation type="submission" date="2025-09" db="UniProtKB">
        <authorList>
            <consortium name="Ensembl"/>
        </authorList>
    </citation>
    <scope>IDENTIFICATION</scope>
</reference>
<evidence type="ECO:0000313" key="8">
    <source>
        <dbReference type="Proteomes" id="UP000018467"/>
    </source>
</evidence>
<dbReference type="GeneTree" id="ENSGT00940000155662"/>
<dbReference type="GO" id="GO:0005737">
    <property type="term" value="C:cytoplasm"/>
    <property type="evidence" value="ECO:0007669"/>
    <property type="project" value="TreeGrafter"/>
</dbReference>
<sequence>MFFSPKPLQFRSLDSVQDMRNMFTSNKEWNISFAGCGFLSVYYFGVYGCLLERAHDLVDRTTKICGASSGALIAVMIACQISPEKCYENLMKLANEARKGTLGSLHPSFNLLKLTRDLLERELPNNAHILASGKLCVSLTRISDGENVLVSEFDSKSDLIQALLCSCFFPIYCGVVPPSYHGTRYVDGALSNNLPYFSEKNTITVSPFSGESDICPYDNPFYFHEVRHSNVSIYVNFANVHRVIQAFFPPEPEIMAEIYQHGYKDALMFLKQNDYLKMDSPLTHNNKLCSFSHPYNAHNLAVGNTEQLVPATRQNGLLNKHKAHLPPQFIQKVSYSESKKKHGWIGELFVVRLITSLLMVCVLPVEVVYFRLLRAADWLPTMPSDLLWLWGLIMQMIGLTCRRLWSKGSPYAPPKAAS</sequence>
<feature type="domain" description="PNPLA" evidence="6">
    <location>
        <begin position="31"/>
        <end position="200"/>
    </location>
</feature>
<evidence type="ECO:0000256" key="1">
    <source>
        <dbReference type="ARBA" id="ARBA00013279"/>
    </source>
</evidence>
<dbReference type="InterPro" id="IPR016035">
    <property type="entry name" value="Acyl_Trfase/lysoPLipase"/>
</dbReference>
<dbReference type="AlphaFoldDB" id="A0A3B1J0N3"/>
<dbReference type="Proteomes" id="UP000018467">
    <property type="component" value="Unassembled WGS sequence"/>
</dbReference>
<name>A0A3B1J0N3_ASTMX</name>
<dbReference type="EC" id="3.1.1.3" evidence="1"/>
<dbReference type="Gene3D" id="3.40.1090.10">
    <property type="entry name" value="Cytosolic phospholipase A2 catalytic domain"/>
    <property type="match status" value="2"/>
</dbReference>
<evidence type="ECO:0000256" key="4">
    <source>
        <dbReference type="PROSITE-ProRule" id="PRU01161"/>
    </source>
</evidence>
<reference evidence="8" key="2">
    <citation type="journal article" date="2014" name="Nat. Commun.">
        <title>The cavefish genome reveals candidate genes for eye loss.</title>
        <authorList>
            <person name="McGaugh S.E."/>
            <person name="Gross J.B."/>
            <person name="Aken B."/>
            <person name="Blin M."/>
            <person name="Borowsky R."/>
            <person name="Chalopin D."/>
            <person name="Hinaux H."/>
            <person name="Jeffery W.R."/>
            <person name="Keene A."/>
            <person name="Ma L."/>
            <person name="Minx P."/>
            <person name="Murphy D."/>
            <person name="O'Quin K.E."/>
            <person name="Retaux S."/>
            <person name="Rohner N."/>
            <person name="Searle S.M."/>
            <person name="Stahl B.A."/>
            <person name="Tabin C."/>
            <person name="Volff J.N."/>
            <person name="Yoshizawa M."/>
            <person name="Warren W.C."/>
        </authorList>
    </citation>
    <scope>NUCLEOTIDE SEQUENCE [LARGE SCALE GENOMIC DNA]</scope>
    <source>
        <strain evidence="8">female</strain>
    </source>
</reference>
<feature type="active site" description="Nucleophile" evidence="4">
    <location>
        <position position="68"/>
    </location>
</feature>
<keyword evidence="2 4" id="KW-0378">Hydrolase</keyword>
<dbReference type="GO" id="GO:0005811">
    <property type="term" value="C:lipid droplet"/>
    <property type="evidence" value="ECO:0007669"/>
    <property type="project" value="TreeGrafter"/>
</dbReference>
<dbReference type="PANTHER" id="PTHR12406:SF22">
    <property type="entry name" value="1-ACYLGLYCEROL-3-PHOSPHATE O-ACYLTRANSFERASE PNPLA3"/>
    <property type="match status" value="1"/>
</dbReference>
<dbReference type="Ensembl" id="ENSAMXT00000042538.1">
    <property type="protein sequence ID" value="ENSAMXP00000035425.1"/>
    <property type="gene ID" value="ENSAMXG00000002021.2"/>
</dbReference>
<dbReference type="GO" id="GO:0004806">
    <property type="term" value="F:triacylglycerol lipase activity"/>
    <property type="evidence" value="ECO:0007669"/>
    <property type="project" value="UniProtKB-EC"/>
</dbReference>
<feature type="transmembrane region" description="Helical" evidence="5">
    <location>
        <begin position="29"/>
        <end position="50"/>
    </location>
</feature>
<dbReference type="PANTHER" id="PTHR12406">
    <property type="entry name" value="CALCIUM-INDEPENDENT PHOSPHOLIPASE A2 IPLA2 -RELATED"/>
    <property type="match status" value="1"/>
</dbReference>
<comment type="caution">
    <text evidence="4">Lacks conserved residue(s) required for the propagation of feature annotation.</text>
</comment>
<keyword evidence="5" id="KW-1133">Transmembrane helix</keyword>
<accession>A0A3B1J0N3</accession>
<dbReference type="InterPro" id="IPR002641">
    <property type="entry name" value="PNPLA_dom"/>
</dbReference>
<proteinExistence type="predicted"/>
<dbReference type="GO" id="GO:0016020">
    <property type="term" value="C:membrane"/>
    <property type="evidence" value="ECO:0007669"/>
    <property type="project" value="TreeGrafter"/>
</dbReference>
<keyword evidence="8" id="KW-1185">Reference proteome</keyword>
<feature type="short sequence motif" description="DGA/G" evidence="4">
    <location>
        <begin position="187"/>
        <end position="189"/>
    </location>
</feature>
<evidence type="ECO:0000313" key="7">
    <source>
        <dbReference type="Ensembl" id="ENSAMXP00000035425.1"/>
    </source>
</evidence>
<keyword evidence="5" id="KW-0812">Transmembrane</keyword>
<dbReference type="GO" id="GO:0019433">
    <property type="term" value="P:triglyceride catabolic process"/>
    <property type="evidence" value="ECO:0007669"/>
    <property type="project" value="TreeGrafter"/>
</dbReference>
<dbReference type="InParanoid" id="A0A3B1J0N3"/>
<evidence type="ECO:0000256" key="5">
    <source>
        <dbReference type="SAM" id="Phobius"/>
    </source>
</evidence>
<dbReference type="GO" id="GO:0055088">
    <property type="term" value="P:lipid homeostasis"/>
    <property type="evidence" value="ECO:0007669"/>
    <property type="project" value="TreeGrafter"/>
</dbReference>
<keyword evidence="4" id="KW-0442">Lipid degradation</keyword>
<feature type="transmembrane region" description="Helical" evidence="5">
    <location>
        <begin position="387"/>
        <end position="405"/>
    </location>
</feature>
<dbReference type="FunFam" id="3.40.1090.10:FF:000003">
    <property type="entry name" value="Patatin-like phospholipase domain-containing protein 2"/>
    <property type="match status" value="1"/>
</dbReference>
<dbReference type="Pfam" id="PF01734">
    <property type="entry name" value="Patatin"/>
    <property type="match status" value="1"/>
</dbReference>
<dbReference type="Bgee" id="ENSAMXG00000002021">
    <property type="expression patterns" value="Expressed in intestine and 5 other cell types or tissues"/>
</dbReference>
<protein>
    <recommendedName>
        <fullName evidence="1">triacylglycerol lipase</fullName>
        <ecNumber evidence="1">3.1.1.3</ecNumber>
    </recommendedName>
</protein>
<dbReference type="PROSITE" id="PS51635">
    <property type="entry name" value="PNPLA"/>
    <property type="match status" value="1"/>
</dbReference>
<organism evidence="7 8">
    <name type="scientific">Astyanax mexicanus</name>
    <name type="common">Blind cave fish</name>
    <name type="synonym">Astyanax fasciatus mexicanus</name>
    <dbReference type="NCBI Taxonomy" id="7994"/>
    <lineage>
        <taxon>Eukaryota</taxon>
        <taxon>Metazoa</taxon>
        <taxon>Chordata</taxon>
        <taxon>Craniata</taxon>
        <taxon>Vertebrata</taxon>
        <taxon>Euteleostomi</taxon>
        <taxon>Actinopterygii</taxon>
        <taxon>Neopterygii</taxon>
        <taxon>Teleostei</taxon>
        <taxon>Ostariophysi</taxon>
        <taxon>Characiformes</taxon>
        <taxon>Characoidei</taxon>
        <taxon>Acestrorhamphidae</taxon>
        <taxon>Acestrorhamphinae</taxon>
        <taxon>Astyanax</taxon>
    </lineage>
</organism>
<feature type="transmembrane region" description="Helical" evidence="5">
    <location>
        <begin position="349"/>
        <end position="372"/>
    </location>
</feature>